<dbReference type="EMBL" id="BAAAZP010000074">
    <property type="protein sequence ID" value="GAA3669573.1"/>
    <property type="molecule type" value="Genomic_DNA"/>
</dbReference>
<evidence type="ECO:0000313" key="3">
    <source>
        <dbReference type="EMBL" id="GAA3669573.1"/>
    </source>
</evidence>
<evidence type="ECO:0008006" key="5">
    <source>
        <dbReference type="Google" id="ProtNLM"/>
    </source>
</evidence>
<evidence type="ECO:0000256" key="2">
    <source>
        <dbReference type="SAM" id="SignalP"/>
    </source>
</evidence>
<dbReference type="RefSeq" id="WP_344878892.1">
    <property type="nucleotide sequence ID" value="NZ_BAAAZP010000074.1"/>
</dbReference>
<name>A0ABP7BVT8_9ACTN</name>
<keyword evidence="1" id="KW-0472">Membrane</keyword>
<dbReference type="Pfam" id="PF19516">
    <property type="entry name" value="DUF6049"/>
    <property type="match status" value="1"/>
</dbReference>
<comment type="caution">
    <text evidence="3">The sequence shown here is derived from an EMBL/GenBank/DDBJ whole genome shotgun (WGS) entry which is preliminary data.</text>
</comment>
<dbReference type="InterPro" id="IPR046112">
    <property type="entry name" value="DUF6049"/>
</dbReference>
<feature type="chain" id="PRO_5045202997" description="Glycoprotein" evidence="2">
    <location>
        <begin position="22"/>
        <end position="713"/>
    </location>
</feature>
<proteinExistence type="predicted"/>
<feature type="transmembrane region" description="Helical" evidence="1">
    <location>
        <begin position="670"/>
        <end position="694"/>
    </location>
</feature>
<protein>
    <recommendedName>
        <fullName evidence="5">Glycoprotein</fullName>
    </recommendedName>
</protein>
<evidence type="ECO:0000256" key="1">
    <source>
        <dbReference type="SAM" id="Phobius"/>
    </source>
</evidence>
<keyword evidence="1" id="KW-0812">Transmembrane</keyword>
<evidence type="ECO:0000313" key="4">
    <source>
        <dbReference type="Proteomes" id="UP001500902"/>
    </source>
</evidence>
<gene>
    <name evidence="3" type="ORF">GCM10022224_037180</name>
</gene>
<reference evidence="4" key="1">
    <citation type="journal article" date="2019" name="Int. J. Syst. Evol. Microbiol.">
        <title>The Global Catalogue of Microorganisms (GCM) 10K type strain sequencing project: providing services to taxonomists for standard genome sequencing and annotation.</title>
        <authorList>
            <consortium name="The Broad Institute Genomics Platform"/>
            <consortium name="The Broad Institute Genome Sequencing Center for Infectious Disease"/>
            <person name="Wu L."/>
            <person name="Ma J."/>
        </authorList>
    </citation>
    <scope>NUCLEOTIDE SEQUENCE [LARGE SCALE GENOMIC DNA]</scope>
    <source>
        <strain evidence="4">JCM 16904</strain>
    </source>
</reference>
<accession>A0ABP7BVT8</accession>
<dbReference type="Proteomes" id="UP001500902">
    <property type="component" value="Unassembled WGS sequence"/>
</dbReference>
<keyword evidence="1" id="KW-1133">Transmembrane helix</keyword>
<organism evidence="3 4">
    <name type="scientific">Nonomuraea antimicrobica</name>
    <dbReference type="NCBI Taxonomy" id="561173"/>
    <lineage>
        <taxon>Bacteria</taxon>
        <taxon>Bacillati</taxon>
        <taxon>Actinomycetota</taxon>
        <taxon>Actinomycetes</taxon>
        <taxon>Streptosporangiales</taxon>
        <taxon>Streptosporangiaceae</taxon>
        <taxon>Nonomuraea</taxon>
    </lineage>
</organism>
<sequence length="713" mass="75519">MIRKATLIAALSAALLAPVMAVTPHQAAAKPTANAAQRQTASVSISSITPDVPKSLTDQITFTGTVRNDTGSTLYNVLIRLRYESQPFADRTTMSSYAADQSLTTLPGSVSSNSRAVIPSLAPGASQRWQFTATPVQLSLRSFGVYPIAVDVAPNGVPLVAQRTFLTYAPPTVPKLPSNKLSVALPVIDQPHRGTDVDPQSGKPLFVDDKLSQSIAGRGRLADLATIAQSAPDSVTWVIEPSLLDDLNAMAKGYDVKTKDGPQAKPPSAAATQWLTTMRTALAASPVVAVPYADPDVAALAHQGLDTQTDRAIKLGGQTVAATISPNTKTNINWPPAGLLDADALDLLSVSGVNTVLLNSTNLPPQAPLTTTPDAATTLDAVNSPVTALVADAELSRMFEPASGTSTLLSTQRFIAETAMIASEPGQTRPRSLVVAPSRRWNPNPTLVTALLKTAERLPWLQLSPLDSVKPGKASVPRAGLTYTAADRKEELTANYLAPVKDAWSKSERIAQVFQNEEPSRFETAVLRLTSSAWRNSTRTGRAVTKLVGTAVDAKTAQIQITGEGPDQPRTLAGSNGVVPISVKNEMEAPVELYLDVKSDDPELLTVSLNPDSRTPDTRVIGTGQITTFQVSMSAAPDTSGDATVTVQLMTADGQPYGEPQRLTIRTTGYTGIALVIVGAALTVMLAAVVTRLLRRRSERKLARAKSRESETE</sequence>
<feature type="signal peptide" evidence="2">
    <location>
        <begin position="1"/>
        <end position="21"/>
    </location>
</feature>
<keyword evidence="4" id="KW-1185">Reference proteome</keyword>
<keyword evidence="2" id="KW-0732">Signal</keyword>